<proteinExistence type="predicted"/>
<protein>
    <submittedName>
        <fullName evidence="1">Uncharacterized protein</fullName>
    </submittedName>
</protein>
<evidence type="ECO:0000313" key="1">
    <source>
        <dbReference type="EMBL" id="KAK3373296.1"/>
    </source>
</evidence>
<dbReference type="Proteomes" id="UP001287356">
    <property type="component" value="Unassembled WGS sequence"/>
</dbReference>
<name>A0AAE0KAY6_9PEZI</name>
<reference evidence="1" key="1">
    <citation type="journal article" date="2023" name="Mol. Phylogenet. Evol.">
        <title>Genome-scale phylogeny and comparative genomics of the fungal order Sordariales.</title>
        <authorList>
            <person name="Hensen N."/>
            <person name="Bonometti L."/>
            <person name="Westerberg I."/>
            <person name="Brannstrom I.O."/>
            <person name="Guillou S."/>
            <person name="Cros-Aarteil S."/>
            <person name="Calhoun S."/>
            <person name="Haridas S."/>
            <person name="Kuo A."/>
            <person name="Mondo S."/>
            <person name="Pangilinan J."/>
            <person name="Riley R."/>
            <person name="LaButti K."/>
            <person name="Andreopoulos B."/>
            <person name="Lipzen A."/>
            <person name="Chen C."/>
            <person name="Yan M."/>
            <person name="Daum C."/>
            <person name="Ng V."/>
            <person name="Clum A."/>
            <person name="Steindorff A."/>
            <person name="Ohm R.A."/>
            <person name="Martin F."/>
            <person name="Silar P."/>
            <person name="Natvig D.O."/>
            <person name="Lalanne C."/>
            <person name="Gautier V."/>
            <person name="Ament-Velasquez S.L."/>
            <person name="Kruys A."/>
            <person name="Hutchinson M.I."/>
            <person name="Powell A.J."/>
            <person name="Barry K."/>
            <person name="Miller A.N."/>
            <person name="Grigoriev I.V."/>
            <person name="Debuchy R."/>
            <person name="Gladieux P."/>
            <person name="Hiltunen Thoren M."/>
            <person name="Johannesson H."/>
        </authorList>
    </citation>
    <scope>NUCLEOTIDE SEQUENCE</scope>
    <source>
        <strain evidence="1">CBS 958.72</strain>
    </source>
</reference>
<dbReference type="AlphaFoldDB" id="A0AAE0KAY6"/>
<sequence>MSGRFGSESCIFYRLPSTLYALLLPLANADMPPFCHNHLVPSCYPVSCRPSCCRQLLSNRHSHPISAVSSKSIQGGQRAVSRVEAVRKQIKDGLQTRGMTSPGCFNQETLDGDGIAVQIQPLARLLCRRERVVKLLETVAILIWELQADGPLTRSRVRYHDYEIGNSRCLTPTEQLADWTWFGPSRTTSHRAACAGSNPPPSFFSSDGLVAFFTSSYNGCVMYVLDARHVLFIGLYSM</sequence>
<dbReference type="EMBL" id="JAULSN010000004">
    <property type="protein sequence ID" value="KAK3373296.1"/>
    <property type="molecule type" value="Genomic_DNA"/>
</dbReference>
<accession>A0AAE0KAY6</accession>
<keyword evidence="2" id="KW-1185">Reference proteome</keyword>
<reference evidence="1" key="2">
    <citation type="submission" date="2023-06" db="EMBL/GenBank/DDBJ databases">
        <authorList>
            <consortium name="Lawrence Berkeley National Laboratory"/>
            <person name="Haridas S."/>
            <person name="Hensen N."/>
            <person name="Bonometti L."/>
            <person name="Westerberg I."/>
            <person name="Brannstrom I.O."/>
            <person name="Guillou S."/>
            <person name="Cros-Aarteil S."/>
            <person name="Calhoun S."/>
            <person name="Kuo A."/>
            <person name="Mondo S."/>
            <person name="Pangilinan J."/>
            <person name="Riley R."/>
            <person name="Labutti K."/>
            <person name="Andreopoulos B."/>
            <person name="Lipzen A."/>
            <person name="Chen C."/>
            <person name="Yanf M."/>
            <person name="Daum C."/>
            <person name="Ng V."/>
            <person name="Clum A."/>
            <person name="Steindorff A."/>
            <person name="Ohm R."/>
            <person name="Martin F."/>
            <person name="Silar P."/>
            <person name="Natvig D."/>
            <person name="Lalanne C."/>
            <person name="Gautier V."/>
            <person name="Ament-Velasquez S.L."/>
            <person name="Kruys A."/>
            <person name="Hutchinson M.I."/>
            <person name="Powell A.J."/>
            <person name="Barry K."/>
            <person name="Miller A.N."/>
            <person name="Grigoriev I.V."/>
            <person name="Debuchy R."/>
            <person name="Gladieux P."/>
            <person name="Thoren M.H."/>
            <person name="Johannesson H."/>
        </authorList>
    </citation>
    <scope>NUCLEOTIDE SEQUENCE</scope>
    <source>
        <strain evidence="1">CBS 958.72</strain>
    </source>
</reference>
<organism evidence="1 2">
    <name type="scientific">Lasiosphaeria ovina</name>
    <dbReference type="NCBI Taxonomy" id="92902"/>
    <lineage>
        <taxon>Eukaryota</taxon>
        <taxon>Fungi</taxon>
        <taxon>Dikarya</taxon>
        <taxon>Ascomycota</taxon>
        <taxon>Pezizomycotina</taxon>
        <taxon>Sordariomycetes</taxon>
        <taxon>Sordariomycetidae</taxon>
        <taxon>Sordariales</taxon>
        <taxon>Lasiosphaeriaceae</taxon>
        <taxon>Lasiosphaeria</taxon>
    </lineage>
</organism>
<evidence type="ECO:0000313" key="2">
    <source>
        <dbReference type="Proteomes" id="UP001287356"/>
    </source>
</evidence>
<gene>
    <name evidence="1" type="ORF">B0T24DRAFT_256058</name>
</gene>
<comment type="caution">
    <text evidence="1">The sequence shown here is derived from an EMBL/GenBank/DDBJ whole genome shotgun (WGS) entry which is preliminary data.</text>
</comment>